<proteinExistence type="predicted"/>
<reference evidence="2 3" key="1">
    <citation type="submission" date="2017-11" db="EMBL/GenBank/DDBJ databases">
        <title>De novo assembly and phasing of dikaryotic genomes from two isolates of Puccinia coronata f. sp. avenae, the causal agent of oat crown rust.</title>
        <authorList>
            <person name="Miller M.E."/>
            <person name="Zhang Y."/>
            <person name="Omidvar V."/>
            <person name="Sperschneider J."/>
            <person name="Schwessinger B."/>
            <person name="Raley C."/>
            <person name="Palmer J.M."/>
            <person name="Garnica D."/>
            <person name="Upadhyaya N."/>
            <person name="Rathjen J."/>
            <person name="Taylor J.M."/>
            <person name="Park R.F."/>
            <person name="Dodds P.N."/>
            <person name="Hirsch C.D."/>
            <person name="Kianian S.F."/>
            <person name="Figueroa M."/>
        </authorList>
    </citation>
    <scope>NUCLEOTIDE SEQUENCE [LARGE SCALE GENOMIC DNA]</scope>
    <source>
        <strain evidence="2">12SD80</strain>
    </source>
</reference>
<dbReference type="EMBL" id="PGCI01000014">
    <property type="protein sequence ID" value="PLW49760.1"/>
    <property type="molecule type" value="Genomic_DNA"/>
</dbReference>
<dbReference type="AlphaFoldDB" id="A0A2N5VID9"/>
<dbReference type="EMBL" id="PGCI01000611">
    <property type="protein sequence ID" value="PLW24360.1"/>
    <property type="molecule type" value="Genomic_DNA"/>
</dbReference>
<evidence type="ECO:0000313" key="2">
    <source>
        <dbReference type="EMBL" id="PLW49760.1"/>
    </source>
</evidence>
<accession>A0A2N5VID9</accession>
<dbReference type="Proteomes" id="UP000235392">
    <property type="component" value="Unassembled WGS sequence"/>
</dbReference>
<protein>
    <submittedName>
        <fullName evidence="2">Uncharacterized protein</fullName>
    </submittedName>
</protein>
<sequence length="105" mass="11388">MHDQLGAYRGVSLRKLYESQSCVPIGYGHESRDAVLFCCHTDRIGVVEAGPDVGQRCDFYTPPCSSVLGRSSTAGIVGGYFNQALSRFPAIPRAARRRASAAHRS</sequence>
<evidence type="ECO:0000313" key="1">
    <source>
        <dbReference type="EMBL" id="PLW24360.1"/>
    </source>
</evidence>
<organism evidence="2 3">
    <name type="scientific">Puccinia coronata f. sp. avenae</name>
    <dbReference type="NCBI Taxonomy" id="200324"/>
    <lineage>
        <taxon>Eukaryota</taxon>
        <taxon>Fungi</taxon>
        <taxon>Dikarya</taxon>
        <taxon>Basidiomycota</taxon>
        <taxon>Pucciniomycotina</taxon>
        <taxon>Pucciniomycetes</taxon>
        <taxon>Pucciniales</taxon>
        <taxon>Pucciniaceae</taxon>
        <taxon>Puccinia</taxon>
    </lineage>
</organism>
<gene>
    <name evidence="2" type="ORF">PCASD_01570</name>
    <name evidence="1" type="ORF">PCASD_06564</name>
</gene>
<evidence type="ECO:0000313" key="3">
    <source>
        <dbReference type="Proteomes" id="UP000235392"/>
    </source>
</evidence>
<comment type="caution">
    <text evidence="2">The sequence shown here is derived from an EMBL/GenBank/DDBJ whole genome shotgun (WGS) entry which is preliminary data.</text>
</comment>
<name>A0A2N5VID9_9BASI</name>